<dbReference type="AlphaFoldDB" id="K9W0W6"/>
<feature type="region of interest" description="Disordered" evidence="1">
    <location>
        <begin position="498"/>
        <end position="541"/>
    </location>
</feature>
<dbReference type="Gene3D" id="2.30.30.130">
    <property type="entry name" value="Transposase, Mu, C-terminal"/>
    <property type="match status" value="1"/>
</dbReference>
<proteinExistence type="predicted"/>
<dbReference type="EMBL" id="CP003620">
    <property type="protein sequence ID" value="AFZ13439.1"/>
    <property type="molecule type" value="Genomic_DNA"/>
</dbReference>
<dbReference type="Gene3D" id="3.30.420.10">
    <property type="entry name" value="Ribonuclease H-like superfamily/Ribonuclease H"/>
    <property type="match status" value="1"/>
</dbReference>
<evidence type="ECO:0000313" key="4">
    <source>
        <dbReference type="Proteomes" id="UP000010472"/>
    </source>
</evidence>
<dbReference type="HOGENOM" id="CLU_017991_2_0_3"/>
<dbReference type="RefSeq" id="WP_015203553.1">
    <property type="nucleotide sequence ID" value="NC_019753.1"/>
</dbReference>
<dbReference type="Pfam" id="PF13384">
    <property type="entry name" value="HTH_23"/>
    <property type="match status" value="1"/>
</dbReference>
<dbReference type="Pfam" id="PF09299">
    <property type="entry name" value="Mu-transpos_C"/>
    <property type="match status" value="1"/>
</dbReference>
<feature type="domain" description="Integrase catalytic" evidence="2">
    <location>
        <begin position="169"/>
        <end position="371"/>
    </location>
</feature>
<dbReference type="InterPro" id="IPR009004">
    <property type="entry name" value="Transposase_Mu_C"/>
</dbReference>
<dbReference type="InterPro" id="IPR009057">
    <property type="entry name" value="Homeodomain-like_sf"/>
</dbReference>
<organism evidence="3 4">
    <name type="scientific">Crinalium epipsammum PCC 9333</name>
    <dbReference type="NCBI Taxonomy" id="1173022"/>
    <lineage>
        <taxon>Bacteria</taxon>
        <taxon>Bacillati</taxon>
        <taxon>Cyanobacteriota</taxon>
        <taxon>Cyanophyceae</taxon>
        <taxon>Gomontiellales</taxon>
        <taxon>Gomontiellaceae</taxon>
        <taxon>Crinalium</taxon>
    </lineage>
</organism>
<sequence length="553" mass="63603">MATDNPNASGIVTELSHEAKLKLEIIESLLEPCDRQTYGERLKDAAKKLGKSVRTVQRLVQKWEAEGLLALTGTQRVDKGRHRISQDWQDFIIKTYRDGNKGSKRMSRKQVALRVEVRAKELGDEDYPNYRTVYRVLQPLIEAQEQKKGVRTPGWRGSQLSVKTRTGDDISVEYSNHVWQCDHTWVDVLVVDIEGEIIGRPWLTTVIDTYSRCILGIRVGFDAPSSQLVALALRHAMLPKNYGTEYELHCQWGTYGKPEYLFTDGGKDFRSEHLKQIGVQLGFTCILRDRPSEGGVVERPFGTLNTELFAGLPGYVGSNVQQRPEQAEKEACLTLPELEKRIVRYIVDNYNQRIDKRMGDQTRYQRWEAGLLATPDLIGERDLDICLMKQTNRSIYREGYIRFENLMYQGEHLAGYAGERVVLRYDPRDITSVLVYQPQKDKEVFLARAYATGLEAEQVSLEEVKASNQKIREKGKTISNHSILEEVRDRDIFVAKKKTKKERQKEEQKQLHSAVSKSQPVEVEPEPEIEDTPVPKKKPRVLNYDQLKEDYGW</sequence>
<name>K9W0W6_9CYAN</name>
<dbReference type="Proteomes" id="UP000010472">
    <property type="component" value="Chromosome"/>
</dbReference>
<dbReference type="SUPFAM" id="SSF50610">
    <property type="entry name" value="mu transposase, C-terminal domain"/>
    <property type="match status" value="1"/>
</dbReference>
<evidence type="ECO:0000313" key="3">
    <source>
        <dbReference type="EMBL" id="AFZ13439.1"/>
    </source>
</evidence>
<dbReference type="PANTHER" id="PTHR35004">
    <property type="entry name" value="TRANSPOSASE RV3428C-RELATED"/>
    <property type="match status" value="1"/>
</dbReference>
<dbReference type="KEGG" id="cep:Cri9333_2576"/>
<evidence type="ECO:0000256" key="1">
    <source>
        <dbReference type="SAM" id="MobiDB-lite"/>
    </source>
</evidence>
<accession>K9W0W6</accession>
<protein>
    <submittedName>
        <fullName evidence="3">Transposase-like Mu</fullName>
    </submittedName>
</protein>
<dbReference type="SUPFAM" id="SSF46689">
    <property type="entry name" value="Homeodomain-like"/>
    <property type="match status" value="1"/>
</dbReference>
<gene>
    <name evidence="3" type="ORF">Cri9333_2576</name>
</gene>
<dbReference type="eggNOG" id="COG2801">
    <property type="taxonomic scope" value="Bacteria"/>
</dbReference>
<dbReference type="InterPro" id="IPR001584">
    <property type="entry name" value="Integrase_cat-core"/>
</dbReference>
<dbReference type="GO" id="GO:0003676">
    <property type="term" value="F:nucleic acid binding"/>
    <property type="evidence" value="ECO:0007669"/>
    <property type="project" value="InterPro"/>
</dbReference>
<dbReference type="InterPro" id="IPR015378">
    <property type="entry name" value="Transposase-like_Mu_C"/>
</dbReference>
<dbReference type="PATRIC" id="fig|1173022.3.peg.2786"/>
<evidence type="ECO:0000259" key="2">
    <source>
        <dbReference type="PROSITE" id="PS50994"/>
    </source>
</evidence>
<reference evidence="3 4" key="1">
    <citation type="submission" date="2012-06" db="EMBL/GenBank/DDBJ databases">
        <title>Finished chromosome of genome of Crinalium epipsammum PCC 9333.</title>
        <authorList>
            <consortium name="US DOE Joint Genome Institute"/>
            <person name="Gugger M."/>
            <person name="Coursin T."/>
            <person name="Rippka R."/>
            <person name="Tandeau De Marsac N."/>
            <person name="Huntemann M."/>
            <person name="Wei C.-L."/>
            <person name="Han J."/>
            <person name="Detter J.C."/>
            <person name="Han C."/>
            <person name="Tapia R."/>
            <person name="Davenport K."/>
            <person name="Daligault H."/>
            <person name="Erkkila T."/>
            <person name="Gu W."/>
            <person name="Munk A.C.C."/>
            <person name="Teshima H."/>
            <person name="Xu Y."/>
            <person name="Chain P."/>
            <person name="Chen A."/>
            <person name="Krypides N."/>
            <person name="Mavromatis K."/>
            <person name="Markowitz V."/>
            <person name="Szeto E."/>
            <person name="Ivanova N."/>
            <person name="Mikhailova N."/>
            <person name="Ovchinnikova G."/>
            <person name="Pagani I."/>
            <person name="Pati A."/>
            <person name="Goodwin L."/>
            <person name="Peters L."/>
            <person name="Pitluck S."/>
            <person name="Woyke T."/>
            <person name="Kerfeld C."/>
        </authorList>
    </citation>
    <scope>NUCLEOTIDE SEQUENCE [LARGE SCALE GENOMIC DNA]</scope>
    <source>
        <strain evidence="3 4">PCC 9333</strain>
    </source>
</reference>
<dbReference type="GO" id="GO:0015074">
    <property type="term" value="P:DNA integration"/>
    <property type="evidence" value="ECO:0007669"/>
    <property type="project" value="InterPro"/>
</dbReference>
<dbReference type="OrthoDB" id="501284at2"/>
<keyword evidence="4" id="KW-1185">Reference proteome</keyword>
<dbReference type="STRING" id="1173022.Cri9333_2576"/>
<dbReference type="PANTHER" id="PTHR35004:SF6">
    <property type="entry name" value="TRANSPOSASE"/>
    <property type="match status" value="1"/>
</dbReference>
<dbReference type="PROSITE" id="PS50994">
    <property type="entry name" value="INTEGRASE"/>
    <property type="match status" value="1"/>
</dbReference>
<dbReference type="InterPro" id="IPR012337">
    <property type="entry name" value="RNaseH-like_sf"/>
</dbReference>
<dbReference type="SUPFAM" id="SSF53098">
    <property type="entry name" value="Ribonuclease H-like"/>
    <property type="match status" value="1"/>
</dbReference>
<dbReference type="InterPro" id="IPR036397">
    <property type="entry name" value="RNaseH_sf"/>
</dbReference>